<proteinExistence type="predicted"/>
<feature type="compositionally biased region" description="Polar residues" evidence="1">
    <location>
        <begin position="192"/>
        <end position="202"/>
    </location>
</feature>
<keyword evidence="3" id="KW-1185">Reference proteome</keyword>
<feature type="compositionally biased region" description="Low complexity" evidence="1">
    <location>
        <begin position="218"/>
        <end position="227"/>
    </location>
</feature>
<evidence type="ECO:0000313" key="2">
    <source>
        <dbReference type="EMBL" id="PPQ88263.1"/>
    </source>
</evidence>
<evidence type="ECO:0000313" key="3">
    <source>
        <dbReference type="Proteomes" id="UP000284706"/>
    </source>
</evidence>
<gene>
    <name evidence="2" type="ORF">CVT26_011298</name>
</gene>
<accession>A0A409XBV4</accession>
<comment type="caution">
    <text evidence="2">The sequence shown here is derived from an EMBL/GenBank/DDBJ whole genome shotgun (WGS) entry which is preliminary data.</text>
</comment>
<sequence>MSSQSSEDHPDHSQQSQRGRQEPPPRASSSPPQVLRDLGDTPAPSSSSSARSRHQTPVPSQSREVSRSREATPTPSTVFFPPPPFPSVVDRDVSMEPLPAPLPLPESSPSQTSLALSFTTEGYPADAALVLATLATGLTDLALLLNGPWGEYTTLSRLGGGYANQIVADAFQHRPLYGNDESDYPPLALITASNTSSAQPLSSRRRATTSDKGKGKADPPSSGPSSSKKGKILRLRKAPSARNVPHARPLQATTFWDL</sequence>
<feature type="compositionally biased region" description="Basic and acidic residues" evidence="1">
    <location>
        <begin position="208"/>
        <end position="217"/>
    </location>
</feature>
<evidence type="ECO:0000256" key="1">
    <source>
        <dbReference type="SAM" id="MobiDB-lite"/>
    </source>
</evidence>
<dbReference type="EMBL" id="NHYE01003678">
    <property type="protein sequence ID" value="PPQ88263.1"/>
    <property type="molecule type" value="Genomic_DNA"/>
</dbReference>
<dbReference type="AlphaFoldDB" id="A0A409XBV4"/>
<reference evidence="2 3" key="1">
    <citation type="journal article" date="2018" name="Evol. Lett.">
        <title>Horizontal gene cluster transfer increased hallucinogenic mushroom diversity.</title>
        <authorList>
            <person name="Reynolds H.T."/>
            <person name="Vijayakumar V."/>
            <person name="Gluck-Thaler E."/>
            <person name="Korotkin H.B."/>
            <person name="Matheny P.B."/>
            <person name="Slot J.C."/>
        </authorList>
    </citation>
    <scope>NUCLEOTIDE SEQUENCE [LARGE SCALE GENOMIC DNA]</scope>
    <source>
        <strain evidence="2 3">SRW20</strain>
    </source>
</reference>
<organism evidence="2 3">
    <name type="scientific">Gymnopilus dilepis</name>
    <dbReference type="NCBI Taxonomy" id="231916"/>
    <lineage>
        <taxon>Eukaryota</taxon>
        <taxon>Fungi</taxon>
        <taxon>Dikarya</taxon>
        <taxon>Basidiomycota</taxon>
        <taxon>Agaricomycotina</taxon>
        <taxon>Agaricomycetes</taxon>
        <taxon>Agaricomycetidae</taxon>
        <taxon>Agaricales</taxon>
        <taxon>Agaricineae</taxon>
        <taxon>Hymenogastraceae</taxon>
        <taxon>Gymnopilus</taxon>
    </lineage>
</organism>
<dbReference type="Proteomes" id="UP000284706">
    <property type="component" value="Unassembled WGS sequence"/>
</dbReference>
<feature type="compositionally biased region" description="Basic residues" evidence="1">
    <location>
        <begin position="228"/>
        <end position="239"/>
    </location>
</feature>
<feature type="compositionally biased region" description="Basic and acidic residues" evidence="1">
    <location>
        <begin position="1"/>
        <end position="12"/>
    </location>
</feature>
<feature type="region of interest" description="Disordered" evidence="1">
    <location>
        <begin position="192"/>
        <end position="258"/>
    </location>
</feature>
<dbReference type="InParanoid" id="A0A409XBV4"/>
<name>A0A409XBV4_9AGAR</name>
<protein>
    <submittedName>
        <fullName evidence="2">Uncharacterized protein</fullName>
    </submittedName>
</protein>
<feature type="region of interest" description="Disordered" evidence="1">
    <location>
        <begin position="1"/>
        <end position="112"/>
    </location>
</feature>